<dbReference type="GO" id="GO:0003824">
    <property type="term" value="F:catalytic activity"/>
    <property type="evidence" value="ECO:0007669"/>
    <property type="project" value="InterPro"/>
</dbReference>
<dbReference type="AlphaFoldDB" id="A0A2T7UIT0"/>
<dbReference type="InterPro" id="IPR006311">
    <property type="entry name" value="TAT_signal"/>
</dbReference>
<dbReference type="InterPro" id="IPR023631">
    <property type="entry name" value="Amidase_dom"/>
</dbReference>
<sequence>MSTDTSRRQFFKNTTAVSAAAVMGDLALTATGGHMAHAKTKDALSELTATQVVRDISNGKLKAETYMAAMIARAKAVSSLNAMIYLNEDKAMAAARQVDADRAAGKKLGALAGLPIVVKDNINTKDMKTTGGTPSLRNFQPSKNAPSVQKLIDAGAIVLGKSNLHEWAFGITSTNFTLGTDQSGGAARPCKNPYDSTRIPGGSSGGTAAAIAARMAPAGLGTDTGGSTRVPASFCGVAGFRPSVGDGEGKGRRYPDTVNDALPISTTRDTVGPMARTVADLALLDAVITGSNVPVAKSLKGLKIGIPATFWAGLDDSVKTVADAAKKKLAAAGVVFVDADLAGIMALNGEMSFPIALHEPVRAIPAYLAANNAPVKTVKEVADQLASPDVAGAFGAIQGPFSEAAFRDAYLGIMATKRPALQKLYKDYFAAQGVECVLFPTTLLAAPKIDAANGSKNLSYTVGGVVQKDKDTFGTCIRNTDPCTNAGIPSVSIPAGLTAGGLPVGMQIDGPLGSDSNLLAIGMGIEAVWGSLKAPAI</sequence>
<dbReference type="InterPro" id="IPR036928">
    <property type="entry name" value="AS_sf"/>
</dbReference>
<dbReference type="PROSITE" id="PS51318">
    <property type="entry name" value="TAT"/>
    <property type="match status" value="1"/>
</dbReference>
<dbReference type="STRING" id="1293045.H663_11530"/>
<evidence type="ECO:0000313" key="2">
    <source>
        <dbReference type="EMBL" id="PVE44590.1"/>
    </source>
</evidence>
<name>A0A2T7UIT0_9BURK</name>
<dbReference type="InterPro" id="IPR000120">
    <property type="entry name" value="Amidase"/>
</dbReference>
<dbReference type="Gene3D" id="3.90.1300.10">
    <property type="entry name" value="Amidase signature (AS) domain"/>
    <property type="match status" value="1"/>
</dbReference>
<accession>A0A2T7UIT0</accession>
<dbReference type="Pfam" id="PF01425">
    <property type="entry name" value="Amidase"/>
    <property type="match status" value="1"/>
</dbReference>
<organism evidence="2 3">
    <name type="scientific">Limnohabitans planktonicus II-D5</name>
    <dbReference type="NCBI Taxonomy" id="1293045"/>
    <lineage>
        <taxon>Bacteria</taxon>
        <taxon>Pseudomonadati</taxon>
        <taxon>Pseudomonadota</taxon>
        <taxon>Betaproteobacteria</taxon>
        <taxon>Burkholderiales</taxon>
        <taxon>Comamonadaceae</taxon>
        <taxon>Limnohabitans</taxon>
    </lineage>
</organism>
<dbReference type="EMBL" id="LFYT02000001">
    <property type="protein sequence ID" value="PVE44590.1"/>
    <property type="molecule type" value="Genomic_DNA"/>
</dbReference>
<dbReference type="PANTHER" id="PTHR11895:SF151">
    <property type="entry name" value="GLUTAMYL-TRNA(GLN) AMIDOTRANSFERASE SUBUNIT A"/>
    <property type="match status" value="1"/>
</dbReference>
<evidence type="ECO:0000313" key="3">
    <source>
        <dbReference type="Proteomes" id="UP000037507"/>
    </source>
</evidence>
<dbReference type="OrthoDB" id="9811471at2"/>
<dbReference type="Proteomes" id="UP000037507">
    <property type="component" value="Unassembled WGS sequence"/>
</dbReference>
<reference evidence="2" key="1">
    <citation type="submission" date="2017-04" db="EMBL/GenBank/DDBJ databases">
        <title>Unexpected and diverse lifestyles within the genus Limnohabitans.</title>
        <authorList>
            <person name="Kasalicky V."/>
            <person name="Mehrshad M."/>
            <person name="Andrei S.-A."/>
            <person name="Salcher M."/>
            <person name="Kratochvilova H."/>
            <person name="Simek K."/>
            <person name="Ghai R."/>
        </authorList>
    </citation>
    <scope>NUCLEOTIDE SEQUENCE [LARGE SCALE GENOMIC DNA]</scope>
    <source>
        <strain evidence="2">II-D5</strain>
    </source>
</reference>
<evidence type="ECO:0000259" key="1">
    <source>
        <dbReference type="Pfam" id="PF01425"/>
    </source>
</evidence>
<feature type="domain" description="Amidase" evidence="1">
    <location>
        <begin position="69"/>
        <end position="519"/>
    </location>
</feature>
<dbReference type="SUPFAM" id="SSF75304">
    <property type="entry name" value="Amidase signature (AS) enzymes"/>
    <property type="match status" value="1"/>
</dbReference>
<dbReference type="PANTHER" id="PTHR11895">
    <property type="entry name" value="TRANSAMIDASE"/>
    <property type="match status" value="1"/>
</dbReference>
<gene>
    <name evidence="2" type="ORF">H663_000800</name>
</gene>
<dbReference type="NCBIfam" id="NF005688">
    <property type="entry name" value="PRK07488.1"/>
    <property type="match status" value="1"/>
</dbReference>
<proteinExistence type="predicted"/>
<comment type="caution">
    <text evidence="2">The sequence shown here is derived from an EMBL/GenBank/DDBJ whole genome shotgun (WGS) entry which is preliminary data.</text>
</comment>
<protein>
    <submittedName>
        <fullName evidence="2">Amidase</fullName>
    </submittedName>
</protein>
<keyword evidence="3" id="KW-1185">Reference proteome</keyword>